<dbReference type="EMBL" id="CH474034">
    <property type="protein sequence ID" value="EDL97522.1"/>
    <property type="molecule type" value="Genomic_DNA"/>
</dbReference>
<name>A6KBK9_RAT</name>
<dbReference type="Proteomes" id="UP000234681">
    <property type="component" value="Chromosome 6"/>
</dbReference>
<sequence length="25" mass="3224">MSWLSWESNCRQWLNKERIRKIYVP</sequence>
<organism evidence="1 2">
    <name type="scientific">Rattus norvegicus</name>
    <name type="common">Rat</name>
    <dbReference type="NCBI Taxonomy" id="10116"/>
    <lineage>
        <taxon>Eukaryota</taxon>
        <taxon>Metazoa</taxon>
        <taxon>Chordata</taxon>
        <taxon>Craniata</taxon>
        <taxon>Vertebrata</taxon>
        <taxon>Euteleostomi</taxon>
        <taxon>Mammalia</taxon>
        <taxon>Eutheria</taxon>
        <taxon>Euarchontoglires</taxon>
        <taxon>Glires</taxon>
        <taxon>Rodentia</taxon>
        <taxon>Myomorpha</taxon>
        <taxon>Muroidea</taxon>
        <taxon>Muridae</taxon>
        <taxon>Murinae</taxon>
        <taxon>Rattus</taxon>
    </lineage>
</organism>
<dbReference type="AlphaFoldDB" id="A6KBK9"/>
<gene>
    <name evidence="1" type="ORF">rCG_27649</name>
</gene>
<proteinExistence type="predicted"/>
<reference evidence="1 2" key="1">
    <citation type="submission" date="2005-09" db="EMBL/GenBank/DDBJ databases">
        <authorList>
            <person name="Mural R.J."/>
            <person name="Li P.W."/>
            <person name="Adams M.D."/>
            <person name="Amanatides P.G."/>
            <person name="Baden-Tillson H."/>
            <person name="Barnstead M."/>
            <person name="Chin S.H."/>
            <person name="Dew I."/>
            <person name="Evans C.A."/>
            <person name="Ferriera S."/>
            <person name="Flanigan M."/>
            <person name="Fosler C."/>
            <person name="Glodek A."/>
            <person name="Gu Z."/>
            <person name="Holt R.A."/>
            <person name="Jennings D."/>
            <person name="Kraft C.L."/>
            <person name="Lu F."/>
            <person name="Nguyen T."/>
            <person name="Nusskern D.R."/>
            <person name="Pfannkoch C.M."/>
            <person name="Sitter C."/>
            <person name="Sutton G.G."/>
            <person name="Venter J.C."/>
            <person name="Wang Z."/>
            <person name="Woodage T."/>
            <person name="Zheng X.H."/>
            <person name="Zhong F."/>
        </authorList>
    </citation>
    <scope>NUCLEOTIDE SEQUENCE [LARGE SCALE GENOMIC DNA]</scope>
    <source>
        <strain>BN</strain>
        <strain evidence="2">Sprague-Dawley</strain>
    </source>
</reference>
<evidence type="ECO:0000313" key="1">
    <source>
        <dbReference type="EMBL" id="EDL97522.1"/>
    </source>
</evidence>
<accession>A6KBK9</accession>
<protein>
    <submittedName>
        <fullName evidence="1">RCG27649</fullName>
    </submittedName>
</protein>
<evidence type="ECO:0000313" key="2">
    <source>
        <dbReference type="Proteomes" id="UP000234681"/>
    </source>
</evidence>